<dbReference type="Proteomes" id="UP000265765">
    <property type="component" value="Chromosome"/>
</dbReference>
<dbReference type="RefSeq" id="WP_162952002.1">
    <property type="nucleotide sequence ID" value="NZ_CP032427.1"/>
</dbReference>
<dbReference type="InterPro" id="IPR032722">
    <property type="entry name" value="Deaminase_XOO_2897"/>
</dbReference>
<evidence type="ECO:0000313" key="1">
    <source>
        <dbReference type="EMBL" id="AYC38111.1"/>
    </source>
</evidence>
<dbReference type="Pfam" id="PF14440">
    <property type="entry name" value="XOO_2897-deam"/>
    <property type="match status" value="1"/>
</dbReference>
<dbReference type="AlphaFoldDB" id="A0AAI8KYQ2"/>
<dbReference type="InterPro" id="IPR025851">
    <property type="entry name" value="SUKH-4"/>
</dbReference>
<reference evidence="1 2" key="1">
    <citation type="submission" date="2018-09" db="EMBL/GenBank/DDBJ databases">
        <title>Production of Trimethoprim by Streptomyces sp. 3E-1.</title>
        <authorList>
            <person name="Kang H.J."/>
            <person name="Kim S.B."/>
        </authorList>
    </citation>
    <scope>NUCLEOTIDE SEQUENCE [LARGE SCALE GENOMIC DNA]</scope>
    <source>
        <strain evidence="1 2">3E-1</strain>
    </source>
</reference>
<sequence>MNDSDIRRIGDITVPLTVGPYFTTSGSDPVPLHEFARSVDRTVVLDECREWTRFGSDRGFEICADQEGVVRAVILDWTEDTRFVNATAEAFAQSLLVLDQALAAILGTDEPRAASAAYAELEQRLRSIDPRAFEGREHWWPLVLDDIRDTASAEWFTAFEIVDGQGEKQILTQAGDIGVHPEERLWARLRAAGVEPEQVLRIHTELEACFMPGHYCSLWLGQVFPEAQLTHNFPYGETAESRAEGIRQLREAAAQQPQ</sequence>
<evidence type="ECO:0008006" key="3">
    <source>
        <dbReference type="Google" id="ProtNLM"/>
    </source>
</evidence>
<dbReference type="KEGG" id="sge:DWG14_02335"/>
<gene>
    <name evidence="1" type="ORF">DWG14_02335</name>
</gene>
<dbReference type="Pfam" id="PF14435">
    <property type="entry name" value="SUKH-4"/>
    <property type="match status" value="1"/>
</dbReference>
<proteinExistence type="predicted"/>
<evidence type="ECO:0000313" key="2">
    <source>
        <dbReference type="Proteomes" id="UP000265765"/>
    </source>
</evidence>
<accession>A0AAI8KYQ2</accession>
<dbReference type="GeneID" id="91281275"/>
<name>A0AAI8KYQ2_9ACTN</name>
<dbReference type="EMBL" id="CP032427">
    <property type="protein sequence ID" value="AYC38111.1"/>
    <property type="molecule type" value="Genomic_DNA"/>
</dbReference>
<organism evidence="1 2">
    <name type="scientific">Streptomyces griseorubiginosus</name>
    <dbReference type="NCBI Taxonomy" id="67304"/>
    <lineage>
        <taxon>Bacteria</taxon>
        <taxon>Bacillati</taxon>
        <taxon>Actinomycetota</taxon>
        <taxon>Actinomycetes</taxon>
        <taxon>Kitasatosporales</taxon>
        <taxon>Streptomycetaceae</taxon>
        <taxon>Streptomyces</taxon>
    </lineage>
</organism>
<protein>
    <recommendedName>
        <fullName evidence="3">SUKH-4 immunity protein of toxin-antitoxin system</fullName>
    </recommendedName>
</protein>